<reference evidence="1" key="1">
    <citation type="journal article" date="2015" name="Nature">
        <title>Complex archaea that bridge the gap between prokaryotes and eukaryotes.</title>
        <authorList>
            <person name="Spang A."/>
            <person name="Saw J.H."/>
            <person name="Jorgensen S.L."/>
            <person name="Zaremba-Niedzwiedzka K."/>
            <person name="Martijn J."/>
            <person name="Lind A.E."/>
            <person name="van Eijk R."/>
            <person name="Schleper C."/>
            <person name="Guy L."/>
            <person name="Ettema T.J."/>
        </authorList>
    </citation>
    <scope>NUCLEOTIDE SEQUENCE</scope>
</reference>
<comment type="caution">
    <text evidence="1">The sequence shown here is derived from an EMBL/GenBank/DDBJ whole genome shotgun (WGS) entry which is preliminary data.</text>
</comment>
<accession>A0A0F9QES9</accession>
<evidence type="ECO:0000313" key="1">
    <source>
        <dbReference type="EMBL" id="KKN03743.1"/>
    </source>
</evidence>
<sequence length="324" mass="35627">MIIEFGEYLPDRPEFMNPGALRATNIIPSPDGYRPFPDLTAISDALTAPCRGAFSTTDQSGNVYVYAGDATKLYEMTDEAFTDQSGTTYSLAAGHNWDFTSLGDKVFATNVGDEVQSLTIGGGGSGNFANHFTSTDKPNAKYIGVWSRQFLVLGNLNDEVGTEPNSIRWSALGNSTDMDEDQTTLADRTILNDEYGAVQRIVPGIEYGIVFQERCIQRADFINIPAIFDINVVDRMRGTPIPRSVTWHGRWVYYIAEEGFMRFDGTTSEPLGDSKVDRNFWAQFDIANAVNVSAAIDAKNKSGNSAGAANRLMLHHWPTKVCRG</sequence>
<protein>
    <submittedName>
        <fullName evidence="1">Uncharacterized protein</fullName>
    </submittedName>
</protein>
<name>A0A0F9QES9_9ZZZZ</name>
<proteinExistence type="predicted"/>
<organism evidence="1">
    <name type="scientific">marine sediment metagenome</name>
    <dbReference type="NCBI Taxonomy" id="412755"/>
    <lineage>
        <taxon>unclassified sequences</taxon>
        <taxon>metagenomes</taxon>
        <taxon>ecological metagenomes</taxon>
    </lineage>
</organism>
<dbReference type="AlphaFoldDB" id="A0A0F9QES9"/>
<gene>
    <name evidence="1" type="ORF">LCGC14_1104580</name>
</gene>
<dbReference type="EMBL" id="LAZR01005001">
    <property type="protein sequence ID" value="KKN03743.1"/>
    <property type="molecule type" value="Genomic_DNA"/>
</dbReference>